<dbReference type="PANTHER" id="PTHR33922">
    <property type="entry name" value="OS01G0888066 PROTEIN-RELATED"/>
    <property type="match status" value="1"/>
</dbReference>
<proteinExistence type="predicted"/>
<gene>
    <name evidence="2" type="ORF">ACH5RR_013998</name>
</gene>
<dbReference type="Proteomes" id="UP001630127">
    <property type="component" value="Unassembled WGS sequence"/>
</dbReference>
<protein>
    <submittedName>
        <fullName evidence="2">Uncharacterized protein</fullName>
    </submittedName>
</protein>
<evidence type="ECO:0000313" key="3">
    <source>
        <dbReference type="Proteomes" id="UP001630127"/>
    </source>
</evidence>
<dbReference type="EMBL" id="JBJUIK010000006">
    <property type="protein sequence ID" value="KAL3525626.1"/>
    <property type="molecule type" value="Genomic_DNA"/>
</dbReference>
<sequence>MDVEKEEEDEEALSLCDLPNHEEENQLLFSRKESPKPFNIIDSQEEEEEFNFFSSWDDHSNISKDTCIADEVFFQGQILPLRQSVTSESGLIARFQSETRTTRSTSKCISRSETMDHYCSNSVGFTSVSSSSSSINSYHSSSSGSCTSSTITEVGSWSWPRHKIRNHFQDSQPSPKPQIRSSNIKNGINCNNSNRKSTLWSIFRVGLVATPEIAIQDLKFRTKSTKIKADEKEQIKRKQKFLDKKGLFVFFSSCKRSSSEVSGPIPSRLAAEMLSREVLV</sequence>
<evidence type="ECO:0000313" key="2">
    <source>
        <dbReference type="EMBL" id="KAL3525626.1"/>
    </source>
</evidence>
<feature type="region of interest" description="Disordered" evidence="1">
    <location>
        <begin position="166"/>
        <end position="187"/>
    </location>
</feature>
<comment type="caution">
    <text evidence="2">The sequence shown here is derived from an EMBL/GenBank/DDBJ whole genome shotgun (WGS) entry which is preliminary data.</text>
</comment>
<keyword evidence="3" id="KW-1185">Reference proteome</keyword>
<reference evidence="2 3" key="1">
    <citation type="submission" date="2024-11" db="EMBL/GenBank/DDBJ databases">
        <title>A near-complete genome assembly of Cinchona calisaya.</title>
        <authorList>
            <person name="Lian D.C."/>
            <person name="Zhao X.W."/>
            <person name="Wei L."/>
        </authorList>
    </citation>
    <scope>NUCLEOTIDE SEQUENCE [LARGE SCALE GENOMIC DNA]</scope>
    <source>
        <tissue evidence="2">Nenye</tissue>
    </source>
</reference>
<dbReference type="AlphaFoldDB" id="A0ABD3A3Z2"/>
<organism evidence="2 3">
    <name type="scientific">Cinchona calisaya</name>
    <dbReference type="NCBI Taxonomy" id="153742"/>
    <lineage>
        <taxon>Eukaryota</taxon>
        <taxon>Viridiplantae</taxon>
        <taxon>Streptophyta</taxon>
        <taxon>Embryophyta</taxon>
        <taxon>Tracheophyta</taxon>
        <taxon>Spermatophyta</taxon>
        <taxon>Magnoliopsida</taxon>
        <taxon>eudicotyledons</taxon>
        <taxon>Gunneridae</taxon>
        <taxon>Pentapetalae</taxon>
        <taxon>asterids</taxon>
        <taxon>lamiids</taxon>
        <taxon>Gentianales</taxon>
        <taxon>Rubiaceae</taxon>
        <taxon>Cinchonoideae</taxon>
        <taxon>Cinchoneae</taxon>
        <taxon>Cinchona</taxon>
    </lineage>
</organism>
<accession>A0ABD3A3Z2</accession>
<name>A0ABD3A3Z2_9GENT</name>
<evidence type="ECO:0000256" key="1">
    <source>
        <dbReference type="SAM" id="MobiDB-lite"/>
    </source>
</evidence>
<dbReference type="PANTHER" id="PTHR33922:SF2">
    <property type="entry name" value="OS07G0589600 PROTEIN"/>
    <property type="match status" value="1"/>
</dbReference>